<accession>A0A1G5HBI3</accession>
<protein>
    <submittedName>
        <fullName evidence="1">Uncharacterized protein</fullName>
    </submittedName>
</protein>
<dbReference type="EMBL" id="FMVT01000006">
    <property type="protein sequence ID" value="SCY61235.1"/>
    <property type="molecule type" value="Genomic_DNA"/>
</dbReference>
<sequence>MLTTILFLAAMAASSTFAVRCLGRPLSLARLFREALSAPLMILLALPALAQKAGATGFLDVIMPQLLELLAVVGTRANCMLAPQRGEGTHEP</sequence>
<name>A0A1G5HBI3_9RHOB</name>
<gene>
    <name evidence="1" type="ORF">SAMN05660710_02094</name>
</gene>
<dbReference type="RefSeq" id="WP_090743609.1">
    <property type="nucleotide sequence ID" value="NZ_FMVT01000006.1"/>
</dbReference>
<proteinExistence type="predicted"/>
<reference evidence="1 2" key="1">
    <citation type="submission" date="2016-10" db="EMBL/GenBank/DDBJ databases">
        <authorList>
            <person name="de Groot N.N."/>
        </authorList>
    </citation>
    <scope>NUCLEOTIDE SEQUENCE [LARGE SCALE GENOMIC DNA]</scope>
    <source>
        <strain evidence="1 2">CGMCC 1.8925</strain>
    </source>
</reference>
<evidence type="ECO:0000313" key="1">
    <source>
        <dbReference type="EMBL" id="SCY61235.1"/>
    </source>
</evidence>
<dbReference type="AlphaFoldDB" id="A0A1G5HBI3"/>
<dbReference type="Proteomes" id="UP000199502">
    <property type="component" value="Unassembled WGS sequence"/>
</dbReference>
<keyword evidence="2" id="KW-1185">Reference proteome</keyword>
<evidence type="ECO:0000313" key="2">
    <source>
        <dbReference type="Proteomes" id="UP000199502"/>
    </source>
</evidence>
<organism evidence="1 2">
    <name type="scientific">Paracoccus tibetensis</name>
    <dbReference type="NCBI Taxonomy" id="336292"/>
    <lineage>
        <taxon>Bacteria</taxon>
        <taxon>Pseudomonadati</taxon>
        <taxon>Pseudomonadota</taxon>
        <taxon>Alphaproteobacteria</taxon>
        <taxon>Rhodobacterales</taxon>
        <taxon>Paracoccaceae</taxon>
        <taxon>Paracoccus</taxon>
    </lineage>
</organism>
<dbReference type="STRING" id="336292.SAMN05660710_02094"/>